<protein>
    <submittedName>
        <fullName evidence="1">Uncharacterized protein</fullName>
    </submittedName>
</protein>
<evidence type="ECO:0000313" key="1">
    <source>
        <dbReference type="EMBL" id="UYU33668.1"/>
    </source>
</evidence>
<accession>A0ABY6JJN4</accession>
<organism evidence="1 2">
    <name type="scientific">Siccibacter colletis</name>
    <dbReference type="NCBI Taxonomy" id="1505757"/>
    <lineage>
        <taxon>Bacteria</taxon>
        <taxon>Pseudomonadati</taxon>
        <taxon>Pseudomonadota</taxon>
        <taxon>Gammaproteobacteria</taxon>
        <taxon>Enterobacterales</taxon>
        <taxon>Enterobacteriaceae</taxon>
        <taxon>Siccibacter</taxon>
    </lineage>
</organism>
<proteinExistence type="predicted"/>
<reference evidence="1 2" key="1">
    <citation type="submission" date="2021-05" db="EMBL/GenBank/DDBJ databases">
        <title>Isolation, identification, and the growth promoting effects of Pantoea dispersa strain YSD J2 from the aboveground leaves of Cyperus esculentus L.Var. Sativus.</title>
        <authorList>
            <person name="Wang S."/>
            <person name="Tang X.M."/>
            <person name="Huang Y.N."/>
        </authorList>
    </citation>
    <scope>NUCLEOTIDE SEQUENCE [LARGE SCALE GENOMIC DNA]</scope>
    <source>
        <strain evidence="2">YSD YN2</strain>
    </source>
</reference>
<sequence>MSQGVLANNTQPKIRSIFNVNELFCALRVNSVSSVDNRYSAINGYNIFSSSSNSWLVLENGLNEITLEVGALGWFSNKNSKDKETNQYSTDAYCKVELTAFSANEQKIITRMNVTIDHNGHPQANIEQSGQKQLSSRKIAAWQVEPGHIDKDYFIENLYPHGMTLHRFTQKVNLKGLPEWRWTKATPFTSKPEEILALQNAYNELWRFFVAKDNNAIKNKMHISLNAWSIATDANIDRLYNSYDFVDGFKNKTFKMIPINWKDYTVEITNKGRLVRFVNKSDPTISPLSYDVTAEDGETELRSFSPYLSIVDERVTPVI</sequence>
<dbReference type="EMBL" id="CP074352">
    <property type="protein sequence ID" value="UYU33668.1"/>
    <property type="molecule type" value="Genomic_DNA"/>
</dbReference>
<keyword evidence="2" id="KW-1185">Reference proteome</keyword>
<dbReference type="Proteomes" id="UP001156318">
    <property type="component" value="Chromosome"/>
</dbReference>
<gene>
    <name evidence="1" type="ORF">KFZ77_09255</name>
</gene>
<name>A0ABY6JJN4_9ENTR</name>
<evidence type="ECO:0000313" key="2">
    <source>
        <dbReference type="Proteomes" id="UP001156318"/>
    </source>
</evidence>
<dbReference type="RefSeq" id="WP_264386091.1">
    <property type="nucleotide sequence ID" value="NZ_CP074352.1"/>
</dbReference>